<evidence type="ECO:0000313" key="3">
    <source>
        <dbReference type="EMBL" id="KAJ7370489.1"/>
    </source>
</evidence>
<proteinExistence type="predicted"/>
<dbReference type="Pfam" id="PF00560">
    <property type="entry name" value="LRR_1"/>
    <property type="match status" value="1"/>
</dbReference>
<dbReference type="InterPro" id="IPR001611">
    <property type="entry name" value="Leu-rich_rpt"/>
</dbReference>
<keyword evidence="1" id="KW-0433">Leucine-rich repeat</keyword>
<evidence type="ECO:0000256" key="2">
    <source>
        <dbReference type="ARBA" id="ARBA00022737"/>
    </source>
</evidence>
<keyword evidence="2" id="KW-0677">Repeat</keyword>
<dbReference type="InterPro" id="IPR050216">
    <property type="entry name" value="LRR_domain-containing"/>
</dbReference>
<accession>A0A9W9YXE7</accession>
<dbReference type="Gene3D" id="3.80.10.10">
    <property type="entry name" value="Ribonuclease Inhibitor"/>
    <property type="match status" value="1"/>
</dbReference>
<dbReference type="EMBL" id="MU826864">
    <property type="protein sequence ID" value="KAJ7370489.1"/>
    <property type="molecule type" value="Genomic_DNA"/>
</dbReference>
<name>A0A9W9YXE7_9CNID</name>
<evidence type="ECO:0000313" key="4">
    <source>
        <dbReference type="Proteomes" id="UP001163046"/>
    </source>
</evidence>
<keyword evidence="4" id="KW-1185">Reference proteome</keyword>
<dbReference type="InterPro" id="IPR003591">
    <property type="entry name" value="Leu-rich_rpt_typical-subtyp"/>
</dbReference>
<dbReference type="SUPFAM" id="SSF52075">
    <property type="entry name" value="Outer arm dynein light chain 1"/>
    <property type="match status" value="1"/>
</dbReference>
<dbReference type="GO" id="GO:0005737">
    <property type="term" value="C:cytoplasm"/>
    <property type="evidence" value="ECO:0007669"/>
    <property type="project" value="TreeGrafter"/>
</dbReference>
<dbReference type="SMART" id="SM00369">
    <property type="entry name" value="LRR_TYP"/>
    <property type="match status" value="3"/>
</dbReference>
<organism evidence="3 4">
    <name type="scientific">Desmophyllum pertusum</name>
    <dbReference type="NCBI Taxonomy" id="174260"/>
    <lineage>
        <taxon>Eukaryota</taxon>
        <taxon>Metazoa</taxon>
        <taxon>Cnidaria</taxon>
        <taxon>Anthozoa</taxon>
        <taxon>Hexacorallia</taxon>
        <taxon>Scleractinia</taxon>
        <taxon>Caryophylliina</taxon>
        <taxon>Caryophylliidae</taxon>
        <taxon>Desmophyllum</taxon>
    </lineage>
</organism>
<dbReference type="OrthoDB" id="2021138at2759"/>
<reference evidence="3" key="1">
    <citation type="submission" date="2023-01" db="EMBL/GenBank/DDBJ databases">
        <title>Genome assembly of the deep-sea coral Lophelia pertusa.</title>
        <authorList>
            <person name="Herrera S."/>
            <person name="Cordes E."/>
        </authorList>
    </citation>
    <scope>NUCLEOTIDE SEQUENCE</scope>
    <source>
        <strain evidence="3">USNM1676648</strain>
        <tissue evidence="3">Polyp</tissue>
    </source>
</reference>
<dbReference type="Proteomes" id="UP001163046">
    <property type="component" value="Unassembled WGS sequence"/>
</dbReference>
<sequence length="258" mass="29920">MDHLLEPFRKLISFLFGAGGERLNSLFWKVSKYVQFPYNSASSPTYKKSFCVENQLSDIPWSVIYLKQLKELDISFNALHILPRIVGHIPTLEVLSVRNNFIAYLPTELLNLPKLKSLDVQDNPLTSPPPEIVEQGLHSILDYLRRRKSRKNLFSNFKPWFSEDDSPGIVEVSTLFELAIKCILDCHIEFLSARYIPPRLKSNLEDTRKEEQSSIFICKCNVCKKYFSNQFKFEIHDCGTKLMKAPPAFSQRERLTQV</sequence>
<comment type="caution">
    <text evidence="3">The sequence shown here is derived from an EMBL/GenBank/DDBJ whole genome shotgun (WGS) entry which is preliminary data.</text>
</comment>
<dbReference type="PANTHER" id="PTHR48051:SF47">
    <property type="entry name" value="LEUCINE RICH REPEAT AND STERILE ALPHA MOTIF CONTAINING 1"/>
    <property type="match status" value="1"/>
</dbReference>
<dbReference type="PANTHER" id="PTHR48051">
    <property type="match status" value="1"/>
</dbReference>
<protein>
    <submittedName>
        <fullName evidence="3">Uncharacterized protein</fullName>
    </submittedName>
</protein>
<dbReference type="AlphaFoldDB" id="A0A9W9YXE7"/>
<evidence type="ECO:0000256" key="1">
    <source>
        <dbReference type="ARBA" id="ARBA00022614"/>
    </source>
</evidence>
<dbReference type="InterPro" id="IPR032675">
    <property type="entry name" value="LRR_dom_sf"/>
</dbReference>
<gene>
    <name evidence="3" type="ORF">OS493_032055</name>
</gene>